<reference evidence="8 9" key="1">
    <citation type="journal article" date="2004" name="Nat. Biotechnol.">
        <title>The genome sequence of the anaerobic, sulfate-reducing bacterium Desulfovibrio vulgaris Hildenborough.</title>
        <authorList>
            <person name="Heidelberg J.F."/>
            <person name="Seshadri R."/>
            <person name="Haveman S.A."/>
            <person name="Hemme C.L."/>
            <person name="Paulsen I.T."/>
            <person name="Kolonay J.F."/>
            <person name="Eisen J.A."/>
            <person name="Ward N."/>
            <person name="Methe B."/>
            <person name="Brinkac L.M."/>
            <person name="Daugherty S.C."/>
            <person name="Deboy R.T."/>
            <person name="Dodson R.J."/>
            <person name="Durkin A.S."/>
            <person name="Madupu R."/>
            <person name="Nelson W.C."/>
            <person name="Sullivan S.A."/>
            <person name="Fouts D."/>
            <person name="Haft D.H."/>
            <person name="Selengut J."/>
            <person name="Peterson J.D."/>
            <person name="Davidsen T.M."/>
            <person name="Zafar N."/>
            <person name="Zhou L."/>
            <person name="Radune D."/>
            <person name="Dimitrov G."/>
            <person name="Hance M."/>
            <person name="Tran K."/>
            <person name="Khouri H."/>
            <person name="Gill J."/>
            <person name="Utterback T.R."/>
            <person name="Feldblyum T.V."/>
            <person name="Wall J.D."/>
            <person name="Voordouw G."/>
            <person name="Fraser C.M."/>
        </authorList>
    </citation>
    <scope>NUCLEOTIDE SEQUENCE [LARGE SCALE GENOMIC DNA]</scope>
    <source>
        <strain evidence="9">ATCC 29579 / DSM 644 / NCIMB 8303 / VKM B-1760 / Hildenborough</strain>
    </source>
</reference>
<dbReference type="InterPro" id="IPR036513">
    <property type="entry name" value="STAS_dom_sf"/>
</dbReference>
<feature type="domain" description="STAS" evidence="7">
    <location>
        <begin position="508"/>
        <end position="612"/>
    </location>
</feature>
<keyword evidence="3 6" id="KW-1133">Transmembrane helix</keyword>
<protein>
    <submittedName>
        <fullName evidence="8">Sulfate permease, putative</fullName>
    </submittedName>
</protein>
<dbReference type="HOGENOM" id="CLU_003182_13_1_7"/>
<name>Q72G10_NITV2</name>
<organism evidence="8 9">
    <name type="scientific">Nitratidesulfovibrio vulgaris (strain ATCC 29579 / DSM 644 / CCUG 34227 / NCIMB 8303 / VKM B-1760 / Hildenborough)</name>
    <name type="common">Desulfovibrio vulgaris</name>
    <dbReference type="NCBI Taxonomy" id="882"/>
    <lineage>
        <taxon>Bacteria</taxon>
        <taxon>Pseudomonadati</taxon>
        <taxon>Thermodesulfobacteriota</taxon>
        <taxon>Desulfovibrionia</taxon>
        <taxon>Desulfovibrionales</taxon>
        <taxon>Desulfovibrionaceae</taxon>
        <taxon>Nitratidesulfovibrio</taxon>
    </lineage>
</organism>
<evidence type="ECO:0000313" key="8">
    <source>
        <dbReference type="EMBL" id="AAS94537.1"/>
    </source>
</evidence>
<dbReference type="Pfam" id="PF01740">
    <property type="entry name" value="STAS"/>
    <property type="match status" value="1"/>
</dbReference>
<feature type="transmembrane region" description="Helical" evidence="6">
    <location>
        <begin position="315"/>
        <end position="335"/>
    </location>
</feature>
<feature type="transmembrane region" description="Helical" evidence="6">
    <location>
        <begin position="165"/>
        <end position="185"/>
    </location>
</feature>
<feature type="transmembrane region" description="Helical" evidence="6">
    <location>
        <begin position="399"/>
        <end position="429"/>
    </location>
</feature>
<gene>
    <name evidence="8" type="ordered locus">DVU_0053</name>
</gene>
<dbReference type="PROSITE" id="PS50801">
    <property type="entry name" value="STAS"/>
    <property type="match status" value="1"/>
</dbReference>
<proteinExistence type="predicted"/>
<dbReference type="InterPro" id="IPR002645">
    <property type="entry name" value="STAS_dom"/>
</dbReference>
<feature type="transmembrane region" description="Helical" evidence="6">
    <location>
        <begin position="109"/>
        <end position="126"/>
    </location>
</feature>
<evidence type="ECO:0000256" key="1">
    <source>
        <dbReference type="ARBA" id="ARBA00004141"/>
    </source>
</evidence>
<dbReference type="SUPFAM" id="SSF52091">
    <property type="entry name" value="SpoIIaa-like"/>
    <property type="match status" value="1"/>
</dbReference>
<keyword evidence="9" id="KW-1185">Reference proteome</keyword>
<evidence type="ECO:0000313" key="9">
    <source>
        <dbReference type="Proteomes" id="UP000002194"/>
    </source>
</evidence>
<evidence type="ECO:0000259" key="7">
    <source>
        <dbReference type="PROSITE" id="PS50801"/>
    </source>
</evidence>
<feature type="transmembrane region" description="Helical" evidence="6">
    <location>
        <begin position="272"/>
        <end position="295"/>
    </location>
</feature>
<dbReference type="SMR" id="Q72G10"/>
<dbReference type="PANTHER" id="PTHR11814">
    <property type="entry name" value="SULFATE TRANSPORTER"/>
    <property type="match status" value="1"/>
</dbReference>
<dbReference type="Pfam" id="PF00916">
    <property type="entry name" value="Sulfate_transp"/>
    <property type="match status" value="1"/>
</dbReference>
<comment type="subcellular location">
    <subcellularLocation>
        <location evidence="1">Membrane</location>
        <topology evidence="1">Multi-pass membrane protein</topology>
    </subcellularLocation>
</comment>
<feature type="transmembrane region" description="Helical" evidence="6">
    <location>
        <begin position="197"/>
        <end position="226"/>
    </location>
</feature>
<evidence type="ECO:0000256" key="4">
    <source>
        <dbReference type="ARBA" id="ARBA00023136"/>
    </source>
</evidence>
<dbReference type="Gene3D" id="3.30.750.24">
    <property type="entry name" value="STAS domain"/>
    <property type="match status" value="1"/>
</dbReference>
<dbReference type="GO" id="GO:0016020">
    <property type="term" value="C:membrane"/>
    <property type="evidence" value="ECO:0007669"/>
    <property type="project" value="UniProtKB-SubCell"/>
</dbReference>
<keyword evidence="2 6" id="KW-0812">Transmembrane</keyword>
<dbReference type="InterPro" id="IPR001902">
    <property type="entry name" value="SLC26A/SulP_fam"/>
</dbReference>
<dbReference type="EMBL" id="AE017285">
    <property type="protein sequence ID" value="AAS94537.1"/>
    <property type="molecule type" value="Genomic_DNA"/>
</dbReference>
<dbReference type="Proteomes" id="UP000002194">
    <property type="component" value="Chromosome"/>
</dbReference>
<dbReference type="PhylomeDB" id="Q72G10"/>
<accession>Q72G10</accession>
<sequence length="653" mass="68143">MASSSAVDPKGEGEGAQARGSSSGQANQVGQAGEAGEAEEAHTATDAGARTGLSPWQRLRHAALPFLDDLQGYTSRTFRHDVLAALTVAVVALPQSMAYAVIAGVHPKYGLYAAMLPVIVASLWGSSRYLIAGPTNAIAMLLFASLAETAVDGVLIGAMPEETRMAYIFGVAILAGAIQVGMGLARVGELVHFISHSVIVGFTAGAAVLIAVGQLRNLLGVSFAAAPDFPTQVLRTLVHLPQTNPWALGVGLATIALALALRYAPRNLPGPFIAIVVAAAATQLLGLEAHGVRVVGDIPQGLPPLSLPPAPDGDAIRMLFMPALAIALLGAVEALSIAKTLAGAKGEPVDGSREFVAQGLANMAAGLTSGIPGSGSFTRSAVNFTAGARTRFSGAFTGVLTLLAVLAFAPLARAIPVASLAGILCIIAWGMIDRDGIRLSLRATRADRAVLLCTFGATLLLDLEKAVFVGVLLSLGLFLRKVSHPRVVRLDASGSSELRGLDGGPCCPNLAVYAIEGTLFFGAIDELEKKLYEYENFGHKAVVLHLRQVHWIDATGVHAFERFLRKCRDKGVTLVLSGARPQVRRVLVDAGLIEHIGEANVTADLSSALNHCYTTCLRDEVCATCKAGNHGECRRQGAAMCEVDAERHPVAQE</sequence>
<keyword evidence="4 6" id="KW-0472">Membrane</keyword>
<evidence type="ECO:0000256" key="6">
    <source>
        <dbReference type="SAM" id="Phobius"/>
    </source>
</evidence>
<evidence type="ECO:0000256" key="3">
    <source>
        <dbReference type="ARBA" id="ARBA00022989"/>
    </source>
</evidence>
<dbReference type="EnsemblBacteria" id="AAS94537">
    <property type="protein sequence ID" value="AAS94537"/>
    <property type="gene ID" value="DVU_0053"/>
</dbReference>
<feature type="transmembrane region" description="Helical" evidence="6">
    <location>
        <begin position="246"/>
        <end position="265"/>
    </location>
</feature>
<feature type="transmembrane region" description="Helical" evidence="6">
    <location>
        <begin position="449"/>
        <end position="479"/>
    </location>
</feature>
<dbReference type="eggNOG" id="COG0659">
    <property type="taxonomic scope" value="Bacteria"/>
</dbReference>
<feature type="transmembrane region" description="Helical" evidence="6">
    <location>
        <begin position="138"/>
        <end position="159"/>
    </location>
</feature>
<dbReference type="GO" id="GO:0055085">
    <property type="term" value="P:transmembrane transport"/>
    <property type="evidence" value="ECO:0007669"/>
    <property type="project" value="InterPro"/>
</dbReference>
<feature type="region of interest" description="Disordered" evidence="5">
    <location>
        <begin position="1"/>
        <end position="46"/>
    </location>
</feature>
<evidence type="ECO:0000256" key="5">
    <source>
        <dbReference type="SAM" id="MobiDB-lite"/>
    </source>
</evidence>
<dbReference type="CDD" id="cd07042">
    <property type="entry name" value="STAS_SulP_like_sulfate_transporter"/>
    <property type="match status" value="1"/>
</dbReference>
<feature type="transmembrane region" description="Helical" evidence="6">
    <location>
        <begin position="82"/>
        <end position="103"/>
    </location>
</feature>
<feature type="compositionally biased region" description="Low complexity" evidence="5">
    <location>
        <begin position="24"/>
        <end position="35"/>
    </location>
</feature>
<evidence type="ECO:0000256" key="2">
    <source>
        <dbReference type="ARBA" id="ARBA00022692"/>
    </source>
</evidence>
<dbReference type="AlphaFoldDB" id="Q72G10"/>
<dbReference type="PaxDb" id="882-DVU_0053"/>
<dbReference type="InterPro" id="IPR011547">
    <property type="entry name" value="SLC26A/SulP_dom"/>
</dbReference>
<dbReference type="STRING" id="882.DVU_0053"/>
<dbReference type="KEGG" id="dvu:DVU_0053"/>